<dbReference type="NCBIfam" id="TIGR03317">
    <property type="entry name" value="ygfZ_signature"/>
    <property type="match status" value="1"/>
</dbReference>
<dbReference type="InterPro" id="IPR029043">
    <property type="entry name" value="GcvT/YgfZ_C"/>
</dbReference>
<reference evidence="4 5" key="1">
    <citation type="journal article" date="2013" name="Genome Announc.">
        <title>Draft Genome Sequence of Amycolatopsis decaplanina Strain DSM 44594T.</title>
        <authorList>
            <person name="Kaur N."/>
            <person name="Kumar S."/>
            <person name="Bala M."/>
            <person name="Raghava G.P."/>
            <person name="Mayilraj S."/>
        </authorList>
    </citation>
    <scope>NUCLEOTIDE SEQUENCE [LARGE SCALE GENOMIC DNA]</scope>
    <source>
        <strain evidence="4 5">DSM 44594</strain>
    </source>
</reference>
<keyword evidence="1" id="KW-0809">Transit peptide</keyword>
<comment type="caution">
    <text evidence="4">The sequence shown here is derived from an EMBL/GenBank/DDBJ whole genome shotgun (WGS) entry which is preliminary data.</text>
</comment>
<evidence type="ECO:0000256" key="1">
    <source>
        <dbReference type="ARBA" id="ARBA00022946"/>
    </source>
</evidence>
<gene>
    <name evidence="4" type="ORF">H074_23619</name>
</gene>
<protein>
    <submittedName>
        <fullName evidence="4">Glycine cleavage T protein</fullName>
    </submittedName>
</protein>
<name>M2X767_9PSEU</name>
<dbReference type="AlphaFoldDB" id="M2X767"/>
<dbReference type="InterPro" id="IPR045179">
    <property type="entry name" value="YgfZ/GcvT"/>
</dbReference>
<organism evidence="4 5">
    <name type="scientific">Amycolatopsis decaplanina DSM 44594</name>
    <dbReference type="NCBI Taxonomy" id="1284240"/>
    <lineage>
        <taxon>Bacteria</taxon>
        <taxon>Bacillati</taxon>
        <taxon>Actinomycetota</taxon>
        <taxon>Actinomycetes</taxon>
        <taxon>Pseudonocardiales</taxon>
        <taxon>Pseudonocardiaceae</taxon>
        <taxon>Amycolatopsis</taxon>
    </lineage>
</organism>
<evidence type="ECO:0000256" key="2">
    <source>
        <dbReference type="SAM" id="MobiDB-lite"/>
    </source>
</evidence>
<dbReference type="InterPro" id="IPR006222">
    <property type="entry name" value="GCVT_N"/>
</dbReference>
<evidence type="ECO:0000259" key="3">
    <source>
        <dbReference type="Pfam" id="PF01571"/>
    </source>
</evidence>
<dbReference type="InterPro" id="IPR017703">
    <property type="entry name" value="YgfZ/GCV_T_CS"/>
</dbReference>
<feature type="region of interest" description="Disordered" evidence="2">
    <location>
        <begin position="411"/>
        <end position="434"/>
    </location>
</feature>
<proteinExistence type="predicted"/>
<dbReference type="EMBL" id="AOHO01000063">
    <property type="protein sequence ID" value="EME56911.1"/>
    <property type="molecule type" value="Genomic_DNA"/>
</dbReference>
<dbReference type="Proteomes" id="UP000054226">
    <property type="component" value="Unassembled WGS sequence"/>
</dbReference>
<dbReference type="Pfam" id="PF01571">
    <property type="entry name" value="GCV_T"/>
    <property type="match status" value="1"/>
</dbReference>
<feature type="compositionally biased region" description="Low complexity" evidence="2">
    <location>
        <begin position="418"/>
        <end position="427"/>
    </location>
</feature>
<dbReference type="PANTHER" id="PTHR22602:SF0">
    <property type="entry name" value="TRANSFERASE CAF17, MITOCHONDRIAL-RELATED"/>
    <property type="match status" value="1"/>
</dbReference>
<dbReference type="SUPFAM" id="SSF101790">
    <property type="entry name" value="Aminomethyltransferase beta-barrel domain"/>
    <property type="match status" value="1"/>
</dbReference>
<dbReference type="GO" id="GO:0016226">
    <property type="term" value="P:iron-sulfur cluster assembly"/>
    <property type="evidence" value="ECO:0007669"/>
    <property type="project" value="TreeGrafter"/>
</dbReference>
<feature type="domain" description="GCVT N-terminal" evidence="3">
    <location>
        <begin position="93"/>
        <end position="311"/>
    </location>
</feature>
<dbReference type="InterPro" id="IPR027266">
    <property type="entry name" value="TrmE/GcvT-like"/>
</dbReference>
<accession>M2X767</accession>
<dbReference type="SUPFAM" id="SSF103025">
    <property type="entry name" value="Folate-binding domain"/>
    <property type="match status" value="1"/>
</dbReference>
<dbReference type="PANTHER" id="PTHR22602">
    <property type="entry name" value="TRANSFERASE CAF17, MITOCHONDRIAL-RELATED"/>
    <property type="match status" value="1"/>
</dbReference>
<dbReference type="PATRIC" id="fig|1284240.4.peg.4799"/>
<evidence type="ECO:0000313" key="5">
    <source>
        <dbReference type="Proteomes" id="UP000054226"/>
    </source>
</evidence>
<keyword evidence="5" id="KW-1185">Reference proteome</keyword>
<evidence type="ECO:0000313" key="4">
    <source>
        <dbReference type="EMBL" id="EME56911.1"/>
    </source>
</evidence>
<sequence>MRAELTGPSVDDEDRLEHPVAAKQSEIVYPQVSGFGVGQGPVEKGKHAHGDTVLTSMGFMPYRSPLLDLPGPIAAPDGHPEEGVPWHWGDPFAEQRTAARGAVVIDRSHREILAVTGEERLSWLHLVISQHVTGLAEGTGTEALVLDSQGRVDTHMVLAHADGTVWLDSDRGAVATSALPSGGKQTLRDYLEAMKFWSKVDIRDVSEELALLTVLGPDADGVLASTGVTPGADAYSVVPIPGGFARRMPWPGRHSVDLAVPRAELAGWWRRLTDAGARPAGSWTFDALRVESLRPRLGVDTDERTIPHEVNWVDSAAHVAKGCYRGQETVAKVHNVGRPPRYMALLHLDGSPEITPETGDPVVLGERTVGRVGSVVQHHELGPIALALVKRSTRPGAELLVGAEDRVVQAAIDPDSVPGEAPAPGREAAQRLRG</sequence>
<dbReference type="Gene3D" id="3.30.1360.120">
    <property type="entry name" value="Probable tRNA modification gtpase trme, domain 1"/>
    <property type="match status" value="1"/>
</dbReference>